<evidence type="ECO:0000313" key="6">
    <source>
        <dbReference type="Proteomes" id="UP000008672"/>
    </source>
</evidence>
<keyword evidence="3" id="KW-0393">Immunoglobulin domain</keyword>
<dbReference type="EMBL" id="AFYH01276750">
    <property type="status" value="NOT_ANNOTATED_CDS"/>
    <property type="molecule type" value="Genomic_DNA"/>
</dbReference>
<dbReference type="Gene3D" id="2.60.40.10">
    <property type="entry name" value="Immunoglobulins"/>
    <property type="match status" value="2"/>
</dbReference>
<dbReference type="Pfam" id="PF07686">
    <property type="entry name" value="V-set"/>
    <property type="match status" value="1"/>
</dbReference>
<dbReference type="InterPro" id="IPR003599">
    <property type="entry name" value="Ig_sub"/>
</dbReference>
<dbReference type="InterPro" id="IPR007110">
    <property type="entry name" value="Ig-like_dom"/>
</dbReference>
<reference evidence="5" key="2">
    <citation type="submission" date="2025-08" db="UniProtKB">
        <authorList>
            <consortium name="Ensembl"/>
        </authorList>
    </citation>
    <scope>IDENTIFICATION</scope>
</reference>
<dbReference type="GO" id="GO:0009897">
    <property type="term" value="C:external side of plasma membrane"/>
    <property type="evidence" value="ECO:0007669"/>
    <property type="project" value="TreeGrafter"/>
</dbReference>
<sequence>MITVRIETPLHPFQMYIIKHLDRVCDYAGLKKFLQFSSTVVSSPLIALYGDDVILSCTFPPKPNSGKQRVTINWQRNNPSGLGRVIHSYYYQRDQLDLQDEAYRNRTQIFPEEVRKGNASLKLMRVRPEDEGSYTCYVGNEQDHVEHSTDLVVSAPYKEPRLTFDLSSHTDHVLLIFTTSGGYPAAAVRWQNETGSDITGESNTIQSTDRKGLFEIRSEMVVSAVGIVNYTFVLDHGVLQQRITRPVSVASSK</sequence>
<reference evidence="5" key="3">
    <citation type="submission" date="2025-09" db="UniProtKB">
        <authorList>
            <consortium name="Ensembl"/>
        </authorList>
    </citation>
    <scope>IDENTIFICATION</scope>
</reference>
<dbReference type="InterPro" id="IPR036179">
    <property type="entry name" value="Ig-like_dom_sf"/>
</dbReference>
<dbReference type="SUPFAM" id="SSF48726">
    <property type="entry name" value="Immunoglobulin"/>
    <property type="match status" value="2"/>
</dbReference>
<dbReference type="InParanoid" id="H2ZTE6"/>
<dbReference type="GO" id="GO:0050863">
    <property type="term" value="P:regulation of T cell activation"/>
    <property type="evidence" value="ECO:0007669"/>
    <property type="project" value="UniProtKB-ARBA"/>
</dbReference>
<evidence type="ECO:0000313" key="5">
    <source>
        <dbReference type="Ensembl" id="ENSLACP00000000667.1"/>
    </source>
</evidence>
<dbReference type="InterPro" id="IPR050504">
    <property type="entry name" value="IgSF_BTN/MOG"/>
</dbReference>
<dbReference type="PROSITE" id="PS50835">
    <property type="entry name" value="IG_LIKE"/>
    <property type="match status" value="1"/>
</dbReference>
<comment type="subcellular location">
    <subcellularLocation>
        <location evidence="1">Membrane</location>
    </subcellularLocation>
</comment>
<dbReference type="SMART" id="SM00409">
    <property type="entry name" value="IG"/>
    <property type="match status" value="1"/>
</dbReference>
<dbReference type="EMBL" id="AFYH01276749">
    <property type="status" value="NOT_ANNOTATED_CDS"/>
    <property type="molecule type" value="Genomic_DNA"/>
</dbReference>
<keyword evidence="2" id="KW-0472">Membrane</keyword>
<evidence type="ECO:0000256" key="1">
    <source>
        <dbReference type="ARBA" id="ARBA00004370"/>
    </source>
</evidence>
<dbReference type="AlphaFoldDB" id="H2ZTE6"/>
<dbReference type="Proteomes" id="UP000008672">
    <property type="component" value="Unassembled WGS sequence"/>
</dbReference>
<dbReference type="eggNOG" id="ENOG502S0WS">
    <property type="taxonomic scope" value="Eukaryota"/>
</dbReference>
<dbReference type="GO" id="GO:1903037">
    <property type="term" value="P:regulation of leukocyte cell-cell adhesion"/>
    <property type="evidence" value="ECO:0007669"/>
    <property type="project" value="UniProtKB-ARBA"/>
</dbReference>
<dbReference type="GeneTree" id="ENSGT00940000154641"/>
<keyword evidence="6" id="KW-1185">Reference proteome</keyword>
<dbReference type="OMA" id="YLHKMFR"/>
<dbReference type="Ensembl" id="ENSLACT00000000673.1">
    <property type="protein sequence ID" value="ENSLACP00000000667.1"/>
    <property type="gene ID" value="ENSLACG00000000595.1"/>
</dbReference>
<dbReference type="InterPro" id="IPR013106">
    <property type="entry name" value="Ig_V-set"/>
</dbReference>
<feature type="domain" description="Ig-like" evidence="4">
    <location>
        <begin position="50"/>
        <end position="154"/>
    </location>
</feature>
<dbReference type="GO" id="GO:0050852">
    <property type="term" value="P:T cell receptor signaling pathway"/>
    <property type="evidence" value="ECO:0007669"/>
    <property type="project" value="TreeGrafter"/>
</dbReference>
<dbReference type="PANTHER" id="PTHR24100:SF145">
    <property type="entry name" value="CD276 ANTIGEN"/>
    <property type="match status" value="1"/>
</dbReference>
<dbReference type="PANTHER" id="PTHR24100">
    <property type="entry name" value="BUTYROPHILIN"/>
    <property type="match status" value="1"/>
</dbReference>
<dbReference type="GO" id="GO:0005102">
    <property type="term" value="F:signaling receptor binding"/>
    <property type="evidence" value="ECO:0007669"/>
    <property type="project" value="TreeGrafter"/>
</dbReference>
<dbReference type="Bgee" id="ENSLACG00000000595">
    <property type="expression patterns" value="Expressed in pelvic fin"/>
</dbReference>
<evidence type="ECO:0000256" key="2">
    <source>
        <dbReference type="ARBA" id="ARBA00023136"/>
    </source>
</evidence>
<proteinExistence type="predicted"/>
<evidence type="ECO:0000256" key="3">
    <source>
        <dbReference type="ARBA" id="ARBA00023319"/>
    </source>
</evidence>
<dbReference type="SMART" id="SM00406">
    <property type="entry name" value="IGv"/>
    <property type="match status" value="1"/>
</dbReference>
<dbReference type="GO" id="GO:0001817">
    <property type="term" value="P:regulation of cytokine production"/>
    <property type="evidence" value="ECO:0007669"/>
    <property type="project" value="TreeGrafter"/>
</dbReference>
<protein>
    <recommendedName>
        <fullName evidence="4">Ig-like domain-containing protein</fullName>
    </recommendedName>
</protein>
<dbReference type="Pfam" id="PF22705">
    <property type="entry name" value="C2-set_3"/>
    <property type="match status" value="1"/>
</dbReference>
<organism evidence="5 6">
    <name type="scientific">Latimeria chalumnae</name>
    <name type="common">Coelacanth</name>
    <dbReference type="NCBI Taxonomy" id="7897"/>
    <lineage>
        <taxon>Eukaryota</taxon>
        <taxon>Metazoa</taxon>
        <taxon>Chordata</taxon>
        <taxon>Craniata</taxon>
        <taxon>Vertebrata</taxon>
        <taxon>Euteleostomi</taxon>
        <taxon>Coelacanthiformes</taxon>
        <taxon>Coelacanthidae</taxon>
        <taxon>Latimeria</taxon>
    </lineage>
</organism>
<evidence type="ECO:0000259" key="4">
    <source>
        <dbReference type="PROSITE" id="PS50835"/>
    </source>
</evidence>
<reference evidence="6" key="1">
    <citation type="submission" date="2011-08" db="EMBL/GenBank/DDBJ databases">
        <title>The draft genome of Latimeria chalumnae.</title>
        <authorList>
            <person name="Di Palma F."/>
            <person name="Alfoldi J."/>
            <person name="Johnson J."/>
            <person name="Berlin A."/>
            <person name="Gnerre S."/>
            <person name="Jaffe D."/>
            <person name="MacCallum I."/>
            <person name="Young S."/>
            <person name="Walker B.J."/>
            <person name="Lander E."/>
            <person name="Lindblad-Toh K."/>
        </authorList>
    </citation>
    <scope>NUCLEOTIDE SEQUENCE [LARGE SCALE GENOMIC DNA]</scope>
    <source>
        <strain evidence="6">Wild caught</strain>
    </source>
</reference>
<accession>H2ZTE6</accession>
<dbReference type="HOGENOM" id="CLU_013137_8_1_1"/>
<dbReference type="InterPro" id="IPR053896">
    <property type="entry name" value="BTN3A2-like_Ig-C"/>
</dbReference>
<name>H2ZTE6_LATCH</name>
<dbReference type="InterPro" id="IPR013783">
    <property type="entry name" value="Ig-like_fold"/>
</dbReference>